<organism evidence="2 3">
    <name type="scientific">Niabella drilacis (strain DSM 25811 / CCM 8410 / CCUG 62505 / LMG 26954 / E90)</name>
    <dbReference type="NCBI Taxonomy" id="1285928"/>
    <lineage>
        <taxon>Bacteria</taxon>
        <taxon>Pseudomonadati</taxon>
        <taxon>Bacteroidota</taxon>
        <taxon>Chitinophagia</taxon>
        <taxon>Chitinophagales</taxon>
        <taxon>Chitinophagaceae</taxon>
        <taxon>Niabella</taxon>
    </lineage>
</organism>
<evidence type="ECO:0000313" key="2">
    <source>
        <dbReference type="EMBL" id="SDD86121.1"/>
    </source>
</evidence>
<proteinExistence type="predicted"/>
<dbReference type="Proteomes" id="UP000198757">
    <property type="component" value="Unassembled WGS sequence"/>
</dbReference>
<dbReference type="EMBL" id="FMZO01000015">
    <property type="protein sequence ID" value="SDD86121.1"/>
    <property type="molecule type" value="Genomic_DNA"/>
</dbReference>
<reference evidence="3" key="1">
    <citation type="submission" date="2016-10" db="EMBL/GenBank/DDBJ databases">
        <authorList>
            <person name="Varghese N."/>
            <person name="Submissions S."/>
        </authorList>
    </citation>
    <scope>NUCLEOTIDE SEQUENCE [LARGE SCALE GENOMIC DNA]</scope>
    <source>
        <strain evidence="3">DSM 25811 / CCM 8410 / LMG 26954 / E90</strain>
    </source>
</reference>
<dbReference type="RefSeq" id="WP_090392096.1">
    <property type="nucleotide sequence ID" value="NZ_FMZO01000015.1"/>
</dbReference>
<dbReference type="OrthoDB" id="7432683at2"/>
<feature type="region of interest" description="Disordered" evidence="1">
    <location>
        <begin position="154"/>
        <end position="187"/>
    </location>
</feature>
<evidence type="ECO:0000256" key="1">
    <source>
        <dbReference type="SAM" id="MobiDB-lite"/>
    </source>
</evidence>
<evidence type="ECO:0000313" key="3">
    <source>
        <dbReference type="Proteomes" id="UP000198757"/>
    </source>
</evidence>
<feature type="compositionally biased region" description="Basic residues" evidence="1">
    <location>
        <begin position="169"/>
        <end position="184"/>
    </location>
</feature>
<keyword evidence="3" id="KW-1185">Reference proteome</keyword>
<gene>
    <name evidence="2" type="ORF">SAMN04487894_1154</name>
</gene>
<dbReference type="AlphaFoldDB" id="A0A1G6Y770"/>
<dbReference type="STRING" id="1285928.SAMN04487894_1154"/>
<accession>A0A1G6Y770</accession>
<name>A0A1G6Y770_NIADE</name>
<protein>
    <submittedName>
        <fullName evidence="2">Uncharacterized protein</fullName>
    </submittedName>
</protein>
<sequence length="209" mass="23174">MKIQIRTPCHENWEAMVPRESGRYCNTCCKTVVDFTGMTPDAISAYLVQHQSQKICGRLTEKQLATEYNADVYAVATHISRSGWPLVKRVAAVFVLLFVLSYTGNAQVSQKDSQHAIIITGRISQPAKTVSAAGPFATPAPLLPATPAQCLEARPGTAETASQIPPLKKERKQIRKQQRKKQKIRAQQTDEVVVVAGQVQWHKPISKNR</sequence>